<sequence length="185" mass="20210">MLTMITAPRYPTSAGTEPQEPMLVVARTIITVIPHRRTPSTFSSTSTASSASTSSSSATSFSFASAEKASLLTTSVVKKASSAILNYGSMLKRSRAEGRRVQLKQSISRPVSHDSQWFECGEEKEGEGGGQAEEMERSVGSVYSTRTWGGEMKRELSRVGDAFEYDDVRSSVRTFASSERSYTFF</sequence>
<protein>
    <submittedName>
        <fullName evidence="2">Uncharacterized protein</fullName>
    </submittedName>
</protein>
<evidence type="ECO:0000313" key="2">
    <source>
        <dbReference type="EMBL" id="CDR99546.1"/>
    </source>
</evidence>
<dbReference type="AlphaFoldDB" id="A0A0F7RSJ6"/>
<accession>A0A0F7RSJ6</accession>
<reference evidence="3" key="1">
    <citation type="submission" date="2014-06" db="EMBL/GenBank/DDBJ databases">
        <authorList>
            <person name="Berkman P.J."/>
        </authorList>
    </citation>
    <scope>NUCLEOTIDE SEQUENCE [LARGE SCALE GENOMIC DNA]</scope>
</reference>
<evidence type="ECO:0000256" key="1">
    <source>
        <dbReference type="SAM" id="MobiDB-lite"/>
    </source>
</evidence>
<feature type="compositionally biased region" description="Low complexity" evidence="1">
    <location>
        <begin position="40"/>
        <end position="57"/>
    </location>
</feature>
<keyword evidence="3" id="KW-1185">Reference proteome</keyword>
<dbReference type="EMBL" id="CCFA01001233">
    <property type="protein sequence ID" value="CDR99546.1"/>
    <property type="molecule type" value="Genomic_DNA"/>
</dbReference>
<gene>
    <name evidence="2" type="primary">SSCI23640.1</name>
</gene>
<feature type="region of interest" description="Disordered" evidence="1">
    <location>
        <begin position="38"/>
        <end position="57"/>
    </location>
</feature>
<name>A0A0F7RSJ6_9BASI</name>
<dbReference type="Proteomes" id="UP000242770">
    <property type="component" value="Unassembled WGS sequence"/>
</dbReference>
<organism evidence="2 3">
    <name type="scientific">Sporisorium scitamineum</name>
    <dbReference type="NCBI Taxonomy" id="49012"/>
    <lineage>
        <taxon>Eukaryota</taxon>
        <taxon>Fungi</taxon>
        <taxon>Dikarya</taxon>
        <taxon>Basidiomycota</taxon>
        <taxon>Ustilaginomycotina</taxon>
        <taxon>Ustilaginomycetes</taxon>
        <taxon>Ustilaginales</taxon>
        <taxon>Ustilaginaceae</taxon>
        <taxon>Sporisorium</taxon>
    </lineage>
</organism>
<proteinExistence type="predicted"/>
<evidence type="ECO:0000313" key="3">
    <source>
        <dbReference type="Proteomes" id="UP000242770"/>
    </source>
</evidence>